<feature type="non-terminal residue" evidence="2">
    <location>
        <position position="295"/>
    </location>
</feature>
<evidence type="ECO:0000313" key="2">
    <source>
        <dbReference type="EMBL" id="MFB9733394.1"/>
    </source>
</evidence>
<organism evidence="2 3">
    <name type="scientific">Ornithinimicrobium kibberense</name>
    <dbReference type="NCBI Taxonomy" id="282060"/>
    <lineage>
        <taxon>Bacteria</taxon>
        <taxon>Bacillati</taxon>
        <taxon>Actinomycetota</taxon>
        <taxon>Actinomycetes</taxon>
        <taxon>Micrococcales</taxon>
        <taxon>Ornithinimicrobiaceae</taxon>
        <taxon>Ornithinimicrobium</taxon>
    </lineage>
</organism>
<protein>
    <submittedName>
        <fullName evidence="2">DUF222 domain-containing protein</fullName>
    </submittedName>
</protein>
<dbReference type="RefSeq" id="WP_377466713.1">
    <property type="nucleotide sequence ID" value="NZ_JBHMAX010000035.1"/>
</dbReference>
<reference evidence="2 3" key="1">
    <citation type="submission" date="2024-09" db="EMBL/GenBank/DDBJ databases">
        <authorList>
            <person name="Sun Q."/>
            <person name="Mori K."/>
        </authorList>
    </citation>
    <scope>NUCLEOTIDE SEQUENCE [LARGE SCALE GENOMIC DNA]</scope>
    <source>
        <strain evidence="2 3">JCM 12763</strain>
    </source>
</reference>
<sequence length="295" mass="29604">MDAGPEGTGTGPGEPGLAEAVRSLTRALAGARVSGIDDAGLLDLVEGLELLVRAAGAASARAQVTFGASQVAAQAREGVPASRRGRAVADDLATARRTSPYWAGRELTAARALVTEMPATFAALAAGTISPAQARLVTEATTCLDPGDRAQVDSRLAGSLEGASTKQIVAAARALAYEVDPAGFVGRARAAAAERGVSVRPAPDVMGLLSARLPAPQAIATHQVLRAHAEGARAAGDPRTLNQLMADELVARVTGGSVVDGIDVEVGLVLTDATLLAGDPAAADLTGYGPLPADL</sequence>
<proteinExistence type="predicted"/>
<name>A0ABV5V6I7_9MICO</name>
<feature type="domain" description="DUF222" evidence="1">
    <location>
        <begin position="54"/>
        <end position="263"/>
    </location>
</feature>
<accession>A0ABV5V6I7</accession>
<dbReference type="Proteomes" id="UP001589613">
    <property type="component" value="Unassembled WGS sequence"/>
</dbReference>
<dbReference type="Pfam" id="PF02720">
    <property type="entry name" value="DUF222"/>
    <property type="match status" value="1"/>
</dbReference>
<evidence type="ECO:0000259" key="1">
    <source>
        <dbReference type="Pfam" id="PF02720"/>
    </source>
</evidence>
<dbReference type="InterPro" id="IPR003870">
    <property type="entry name" value="DUF222"/>
</dbReference>
<dbReference type="EMBL" id="JBHMAX010000035">
    <property type="protein sequence ID" value="MFB9733394.1"/>
    <property type="molecule type" value="Genomic_DNA"/>
</dbReference>
<evidence type="ECO:0000313" key="3">
    <source>
        <dbReference type="Proteomes" id="UP001589613"/>
    </source>
</evidence>
<comment type="caution">
    <text evidence="2">The sequence shown here is derived from an EMBL/GenBank/DDBJ whole genome shotgun (WGS) entry which is preliminary data.</text>
</comment>
<keyword evidence="3" id="KW-1185">Reference proteome</keyword>
<gene>
    <name evidence="2" type="ORF">ACFFN0_15200</name>
</gene>